<dbReference type="PANTHER" id="PTHR11452">
    <property type="entry name" value="ALPHA-GALACTOSIDASE/ALPHA-N-ACETYLGALACTOSAMINIDASE"/>
    <property type="match status" value="1"/>
</dbReference>
<dbReference type="InterPro" id="IPR013785">
    <property type="entry name" value="Aldolase_TIM"/>
</dbReference>
<evidence type="ECO:0000256" key="2">
    <source>
        <dbReference type="ARBA" id="ARBA00009743"/>
    </source>
</evidence>
<accession>A0ABQ0KV00</accession>
<name>A0ABQ0KV00_MYCCL</name>
<reference evidence="8" key="1">
    <citation type="submission" date="2014-09" db="EMBL/GenBank/DDBJ databases">
        <title>Genome sequence of the luminous mushroom Mycena chlorophos for searching fungal bioluminescence genes.</title>
        <authorList>
            <person name="Tanaka Y."/>
            <person name="Kasuga D."/>
            <person name="Oba Y."/>
            <person name="Hase S."/>
            <person name="Sato K."/>
            <person name="Oba Y."/>
            <person name="Sakakibara Y."/>
        </authorList>
    </citation>
    <scope>NUCLEOTIDE SEQUENCE</scope>
</reference>
<dbReference type="GO" id="GO:0016787">
    <property type="term" value="F:hydrolase activity"/>
    <property type="evidence" value="ECO:0007669"/>
    <property type="project" value="UniProtKB-KW"/>
</dbReference>
<evidence type="ECO:0000256" key="4">
    <source>
        <dbReference type="ARBA" id="ARBA00022801"/>
    </source>
</evidence>
<dbReference type="PRINTS" id="PR00740">
    <property type="entry name" value="GLHYDRLASE27"/>
</dbReference>
<sequence>MKSSTSFVVLNLAGLGHALSNGVGVTPAMGWKPYNACSCETTEAQFHAQVNALVSTGPCCSGIQVPESGTARIPNGTFIRRTKTMPDGVPVLATFLHNLGLKFGVYSDAGYYACDDVGGTAHCLGCLGFETQDANTFTSWGMDLLEYDNCYAVRNTDSVNYSSSISVRVPSLSESSRGAQRSTD</sequence>
<comment type="similarity">
    <text evidence="2 6">Belongs to the glycosyl hydrolase 27 family.</text>
</comment>
<dbReference type="PANTHER" id="PTHR11452:SF75">
    <property type="entry name" value="ALPHA-GALACTOSIDASE MEL1"/>
    <property type="match status" value="1"/>
</dbReference>
<dbReference type="EC" id="3.2.1.22" evidence="3 6"/>
<evidence type="ECO:0000256" key="7">
    <source>
        <dbReference type="SAM" id="SignalP"/>
    </source>
</evidence>
<evidence type="ECO:0000256" key="3">
    <source>
        <dbReference type="ARBA" id="ARBA00012755"/>
    </source>
</evidence>
<keyword evidence="4 6" id="KW-0378">Hydrolase</keyword>
<dbReference type="InterPro" id="IPR002241">
    <property type="entry name" value="Glyco_hydro_27"/>
</dbReference>
<proteinExistence type="inferred from homology"/>
<dbReference type="InterPro" id="IPR017853">
    <property type="entry name" value="GH"/>
</dbReference>
<protein>
    <recommendedName>
        <fullName evidence="3 6">Alpha-galactosidase</fullName>
        <ecNumber evidence="3 6">3.2.1.22</ecNumber>
    </recommendedName>
    <alternativeName>
        <fullName evidence="6">Melibiase</fullName>
    </alternativeName>
</protein>
<keyword evidence="5 6" id="KW-0326">Glycosidase</keyword>
<evidence type="ECO:0000256" key="1">
    <source>
        <dbReference type="ARBA" id="ARBA00001255"/>
    </source>
</evidence>
<feature type="signal peptide" evidence="7">
    <location>
        <begin position="1"/>
        <end position="18"/>
    </location>
</feature>
<comment type="catalytic activity">
    <reaction evidence="1 6">
        <text>Hydrolysis of terminal, non-reducing alpha-D-galactose residues in alpha-D-galactosides, including galactose oligosaccharides, galactomannans and galactolipids.</text>
        <dbReference type="EC" id="3.2.1.22"/>
    </reaction>
</comment>
<dbReference type="Proteomes" id="UP000815677">
    <property type="component" value="Unassembled WGS sequence"/>
</dbReference>
<dbReference type="Pfam" id="PF16499">
    <property type="entry name" value="Melibiase_2"/>
    <property type="match status" value="1"/>
</dbReference>
<evidence type="ECO:0000256" key="5">
    <source>
        <dbReference type="ARBA" id="ARBA00023295"/>
    </source>
</evidence>
<dbReference type="SUPFAM" id="SSF51445">
    <property type="entry name" value="(Trans)glycosidases"/>
    <property type="match status" value="1"/>
</dbReference>
<dbReference type="Gene3D" id="3.20.20.70">
    <property type="entry name" value="Aldolase class I"/>
    <property type="match status" value="1"/>
</dbReference>
<evidence type="ECO:0000313" key="8">
    <source>
        <dbReference type="EMBL" id="GAT42755.1"/>
    </source>
</evidence>
<evidence type="ECO:0000256" key="6">
    <source>
        <dbReference type="RuleBase" id="RU361168"/>
    </source>
</evidence>
<evidence type="ECO:0000313" key="9">
    <source>
        <dbReference type="Proteomes" id="UP000815677"/>
    </source>
</evidence>
<feature type="chain" id="PRO_5045117956" description="Alpha-galactosidase" evidence="7">
    <location>
        <begin position="19"/>
        <end position="184"/>
    </location>
</feature>
<gene>
    <name evidence="8" type="ORF">MCHLO_00457</name>
</gene>
<keyword evidence="9" id="KW-1185">Reference proteome</keyword>
<dbReference type="EMBL" id="DF838233">
    <property type="protein sequence ID" value="GAT42755.1"/>
    <property type="molecule type" value="Genomic_DNA"/>
</dbReference>
<organism evidence="8 9">
    <name type="scientific">Mycena chlorophos</name>
    <name type="common">Agaric fungus</name>
    <name type="synonym">Agaricus chlorophos</name>
    <dbReference type="NCBI Taxonomy" id="658473"/>
    <lineage>
        <taxon>Eukaryota</taxon>
        <taxon>Fungi</taxon>
        <taxon>Dikarya</taxon>
        <taxon>Basidiomycota</taxon>
        <taxon>Agaricomycotina</taxon>
        <taxon>Agaricomycetes</taxon>
        <taxon>Agaricomycetidae</taxon>
        <taxon>Agaricales</taxon>
        <taxon>Marasmiineae</taxon>
        <taxon>Mycenaceae</taxon>
        <taxon>Mycena</taxon>
    </lineage>
</organism>
<keyword evidence="7" id="KW-0732">Signal</keyword>
<keyword evidence="6" id="KW-1015">Disulfide bond</keyword>